<name>A0A8B8KZ48_ABRPR</name>
<reference evidence="6" key="1">
    <citation type="journal article" date="2019" name="Toxins">
        <title>Detection of Abrin-Like and Prepropulchellin-Like Toxin Genes and Transcripts Using Whole Genome Sequencing and Full-Length Transcript Sequencing of Abrus precatorius.</title>
        <authorList>
            <person name="Hovde B.T."/>
            <person name="Daligault H.E."/>
            <person name="Hanschen E.R."/>
            <person name="Kunde Y.A."/>
            <person name="Johnson M.B."/>
            <person name="Starkenburg S.R."/>
            <person name="Johnson S.L."/>
        </authorList>
    </citation>
    <scope>NUCLEOTIDE SEQUENCE [LARGE SCALE GENOMIC DNA]</scope>
</reference>
<dbReference type="Proteomes" id="UP000694853">
    <property type="component" value="Unplaced"/>
</dbReference>
<dbReference type="CDD" id="cd01837">
    <property type="entry name" value="SGNH_plant_lipase_like"/>
    <property type="match status" value="1"/>
</dbReference>
<dbReference type="PANTHER" id="PTHR22835:SF555">
    <property type="entry name" value="GDSL-LIKE LIPASE_ACYLHYDROLASE"/>
    <property type="match status" value="1"/>
</dbReference>
<evidence type="ECO:0000256" key="3">
    <source>
        <dbReference type="ARBA" id="ARBA00022801"/>
    </source>
</evidence>
<dbReference type="KEGG" id="aprc:113859051"/>
<dbReference type="Pfam" id="PF00657">
    <property type="entry name" value="Lipase_GDSL"/>
    <property type="match status" value="1"/>
</dbReference>
<organism evidence="6 7">
    <name type="scientific">Abrus precatorius</name>
    <name type="common">Indian licorice</name>
    <name type="synonym">Glycine abrus</name>
    <dbReference type="NCBI Taxonomy" id="3816"/>
    <lineage>
        <taxon>Eukaryota</taxon>
        <taxon>Viridiplantae</taxon>
        <taxon>Streptophyta</taxon>
        <taxon>Embryophyta</taxon>
        <taxon>Tracheophyta</taxon>
        <taxon>Spermatophyta</taxon>
        <taxon>Magnoliopsida</taxon>
        <taxon>eudicotyledons</taxon>
        <taxon>Gunneridae</taxon>
        <taxon>Pentapetalae</taxon>
        <taxon>rosids</taxon>
        <taxon>fabids</taxon>
        <taxon>Fabales</taxon>
        <taxon>Fabaceae</taxon>
        <taxon>Papilionoideae</taxon>
        <taxon>50 kb inversion clade</taxon>
        <taxon>NPAAA clade</taxon>
        <taxon>indigoferoid/millettioid clade</taxon>
        <taxon>Abreae</taxon>
        <taxon>Abrus</taxon>
    </lineage>
</organism>
<proteinExistence type="inferred from homology"/>
<evidence type="ECO:0000256" key="5">
    <source>
        <dbReference type="SAM" id="SignalP"/>
    </source>
</evidence>
<accession>A0A8B8KZ48</accession>
<protein>
    <submittedName>
        <fullName evidence="7">GDSL esterase/lipase At5g14450-like</fullName>
    </submittedName>
</protein>
<dbReference type="RefSeq" id="XP_027347669.1">
    <property type="nucleotide sequence ID" value="XM_027491868.1"/>
</dbReference>
<feature type="signal peptide" evidence="5">
    <location>
        <begin position="1"/>
        <end position="29"/>
    </location>
</feature>
<evidence type="ECO:0000313" key="7">
    <source>
        <dbReference type="RefSeq" id="XP_027347669.1"/>
    </source>
</evidence>
<dbReference type="InterPro" id="IPR036514">
    <property type="entry name" value="SGNH_hydro_sf"/>
</dbReference>
<sequence>MISRMLMFVLRCLFLSLVGVFIETTVVQGSNRCKYPAIFNFGDSNSDTGAISAAFTVLHPPNGENFLGSLSGRACDGCLIIDFITEELKLPYLSAYLNSVGSNYRHGANFATGGSSILPGGYSPFHLGLQISQFIQFKSRTKILFHKLSHNSITELSYKSSIPRPDDFSRAIYTFDIGQNDLAYGLLHTSEEKVQESIPNILKQFSQAVQQLYNEEARVFWIHNTGPIGCLPFNFLSYKSKQGNLDANGCVKPQNEIAEEFNRQLKDQVFELRKKLPLAKLTYVDMYRAKYQLVSNAKKLGFVNPLKFCCGSYHGYQITCGKKSTLNETVYGNACKNSSQLVSWDGIHYSEAANRLIAKGILRGDFSDKPVTIGQACF</sequence>
<dbReference type="InterPro" id="IPR035669">
    <property type="entry name" value="SGNH_plant_lipase-like"/>
</dbReference>
<dbReference type="InterPro" id="IPR001087">
    <property type="entry name" value="GDSL"/>
</dbReference>
<reference evidence="7" key="2">
    <citation type="submission" date="2025-08" db="UniProtKB">
        <authorList>
            <consortium name="RefSeq"/>
        </authorList>
    </citation>
    <scope>IDENTIFICATION</scope>
    <source>
        <tissue evidence="7">Young leaves</tissue>
    </source>
</reference>
<dbReference type="Gene3D" id="3.40.50.1110">
    <property type="entry name" value="SGNH hydrolase"/>
    <property type="match status" value="1"/>
</dbReference>
<keyword evidence="6" id="KW-1185">Reference proteome</keyword>
<evidence type="ECO:0000313" key="6">
    <source>
        <dbReference type="Proteomes" id="UP000694853"/>
    </source>
</evidence>
<keyword evidence="2 5" id="KW-0732">Signal</keyword>
<feature type="chain" id="PRO_5034859443" evidence="5">
    <location>
        <begin position="30"/>
        <end position="378"/>
    </location>
</feature>
<evidence type="ECO:0000256" key="4">
    <source>
        <dbReference type="ARBA" id="ARBA00023180"/>
    </source>
</evidence>
<keyword evidence="3" id="KW-0378">Hydrolase</keyword>
<dbReference type="OrthoDB" id="1600564at2759"/>
<dbReference type="SUPFAM" id="SSF52266">
    <property type="entry name" value="SGNH hydrolase"/>
    <property type="match status" value="1"/>
</dbReference>
<comment type="similarity">
    <text evidence="1">Belongs to the 'GDSL' lipolytic enzyme family.</text>
</comment>
<dbReference type="PANTHER" id="PTHR22835">
    <property type="entry name" value="ZINC FINGER FYVE DOMAIN CONTAINING PROTEIN"/>
    <property type="match status" value="1"/>
</dbReference>
<evidence type="ECO:0000256" key="2">
    <source>
        <dbReference type="ARBA" id="ARBA00022729"/>
    </source>
</evidence>
<dbReference type="GeneID" id="113859051"/>
<dbReference type="GO" id="GO:0016788">
    <property type="term" value="F:hydrolase activity, acting on ester bonds"/>
    <property type="evidence" value="ECO:0007669"/>
    <property type="project" value="InterPro"/>
</dbReference>
<evidence type="ECO:0000256" key="1">
    <source>
        <dbReference type="ARBA" id="ARBA00008668"/>
    </source>
</evidence>
<gene>
    <name evidence="7" type="primary">LOC113859051</name>
</gene>
<dbReference type="AlphaFoldDB" id="A0A8B8KZ48"/>
<keyword evidence="4" id="KW-0325">Glycoprotein</keyword>